<accession>A0A6L2Q2C0</accession>
<evidence type="ECO:0000313" key="2">
    <source>
        <dbReference type="Proteomes" id="UP000502823"/>
    </source>
</evidence>
<keyword evidence="2" id="KW-1185">Reference proteome</keyword>
<dbReference type="InParanoid" id="A0A6L2Q2C0"/>
<sequence>ELTTANRQSRLVRARQLLQRFSVSDVGFIFFTDEKLFTVAAPSNTQNDRLYVPRSVSKKQISSDRLLRTRTTFSKSLMVSVGISKLGRTELIFVDPGAKINGQYSRD</sequence>
<dbReference type="Gene3D" id="3.30.420.10">
    <property type="entry name" value="Ribonuclease H-like superfamily/Ribonuclease H"/>
    <property type="match status" value="1"/>
</dbReference>
<protein>
    <submittedName>
        <fullName evidence="1">Uncharacterized protein</fullName>
    </submittedName>
</protein>
<dbReference type="GO" id="GO:0003676">
    <property type="term" value="F:nucleic acid binding"/>
    <property type="evidence" value="ECO:0007669"/>
    <property type="project" value="InterPro"/>
</dbReference>
<dbReference type="EMBL" id="BLKM01009212">
    <property type="protein sequence ID" value="GFG36037.1"/>
    <property type="molecule type" value="Genomic_DNA"/>
</dbReference>
<dbReference type="OrthoDB" id="9981685at2759"/>
<feature type="non-terminal residue" evidence="1">
    <location>
        <position position="1"/>
    </location>
</feature>
<dbReference type="PANTHER" id="PTHR46068:SF1">
    <property type="entry name" value="TRANSPOSASE IS30-LIKE HTH DOMAIN-CONTAINING PROTEIN"/>
    <property type="match status" value="1"/>
</dbReference>
<name>A0A6L2Q2C0_COPFO</name>
<gene>
    <name evidence="1" type="ORF">Cfor_07301</name>
</gene>
<evidence type="ECO:0000313" key="1">
    <source>
        <dbReference type="EMBL" id="GFG36037.1"/>
    </source>
</evidence>
<reference evidence="2" key="1">
    <citation type="submission" date="2020-01" db="EMBL/GenBank/DDBJ databases">
        <title>Draft genome sequence of the Termite Coptotermes fromosanus.</title>
        <authorList>
            <person name="Itakura S."/>
            <person name="Yosikawa Y."/>
            <person name="Umezawa K."/>
        </authorList>
    </citation>
    <scope>NUCLEOTIDE SEQUENCE [LARGE SCALE GENOMIC DNA]</scope>
</reference>
<proteinExistence type="predicted"/>
<feature type="non-terminal residue" evidence="1">
    <location>
        <position position="107"/>
    </location>
</feature>
<organism evidence="1 2">
    <name type="scientific">Coptotermes formosanus</name>
    <name type="common">Formosan subterranean termite</name>
    <dbReference type="NCBI Taxonomy" id="36987"/>
    <lineage>
        <taxon>Eukaryota</taxon>
        <taxon>Metazoa</taxon>
        <taxon>Ecdysozoa</taxon>
        <taxon>Arthropoda</taxon>
        <taxon>Hexapoda</taxon>
        <taxon>Insecta</taxon>
        <taxon>Pterygota</taxon>
        <taxon>Neoptera</taxon>
        <taxon>Polyneoptera</taxon>
        <taxon>Dictyoptera</taxon>
        <taxon>Blattodea</taxon>
        <taxon>Blattoidea</taxon>
        <taxon>Termitoidae</taxon>
        <taxon>Rhinotermitidae</taxon>
        <taxon>Coptotermes</taxon>
    </lineage>
</organism>
<dbReference type="AlphaFoldDB" id="A0A6L2Q2C0"/>
<comment type="caution">
    <text evidence="1">The sequence shown here is derived from an EMBL/GenBank/DDBJ whole genome shotgun (WGS) entry which is preliminary data.</text>
</comment>
<dbReference type="Proteomes" id="UP000502823">
    <property type="component" value="Unassembled WGS sequence"/>
</dbReference>
<dbReference type="InterPro" id="IPR036397">
    <property type="entry name" value="RNaseH_sf"/>
</dbReference>
<dbReference type="PANTHER" id="PTHR46068">
    <property type="entry name" value="PROTEIN CBG27172"/>
    <property type="match status" value="1"/>
</dbReference>